<comment type="domain">
    <text evidence="8">The N-terminal region contains the highly conserved SGGXDS motif, predicted to be a P-loop motif involved in ATP binding.</text>
</comment>
<dbReference type="InterPro" id="IPR011063">
    <property type="entry name" value="TilS/TtcA_N"/>
</dbReference>
<dbReference type="EMBL" id="JAOTIF010000029">
    <property type="protein sequence ID" value="MCU7552187.1"/>
    <property type="molecule type" value="Genomic_DNA"/>
</dbReference>
<feature type="binding site" evidence="8">
    <location>
        <begin position="6"/>
        <end position="11"/>
    </location>
    <ligand>
        <name>ATP</name>
        <dbReference type="ChEBI" id="CHEBI:30616"/>
    </ligand>
</feature>
<keyword evidence="4 8" id="KW-0819">tRNA processing</keyword>
<protein>
    <recommendedName>
        <fullName evidence="8">tRNA(Ile)-lysidine synthase</fullName>
        <ecNumber evidence="8">6.3.4.19</ecNumber>
    </recommendedName>
    <alternativeName>
        <fullName evidence="8">tRNA(Ile)-2-lysyl-cytidine synthase</fullName>
    </alternativeName>
    <alternativeName>
        <fullName evidence="8">tRNA(Ile)-lysidine synthetase</fullName>
    </alternativeName>
</protein>
<dbReference type="InterPro" id="IPR012094">
    <property type="entry name" value="tRNA_Ile_lys_synt"/>
</dbReference>
<evidence type="ECO:0000256" key="5">
    <source>
        <dbReference type="ARBA" id="ARBA00022741"/>
    </source>
</evidence>
<comment type="catalytic activity">
    <reaction evidence="7 8">
        <text>cytidine(34) in tRNA(Ile2) + L-lysine + ATP = lysidine(34) in tRNA(Ile2) + AMP + diphosphate + H(+)</text>
        <dbReference type="Rhea" id="RHEA:43744"/>
        <dbReference type="Rhea" id="RHEA-COMP:10625"/>
        <dbReference type="Rhea" id="RHEA-COMP:10670"/>
        <dbReference type="ChEBI" id="CHEBI:15378"/>
        <dbReference type="ChEBI" id="CHEBI:30616"/>
        <dbReference type="ChEBI" id="CHEBI:32551"/>
        <dbReference type="ChEBI" id="CHEBI:33019"/>
        <dbReference type="ChEBI" id="CHEBI:82748"/>
        <dbReference type="ChEBI" id="CHEBI:83665"/>
        <dbReference type="ChEBI" id="CHEBI:456215"/>
        <dbReference type="EC" id="6.3.4.19"/>
    </reaction>
</comment>
<dbReference type="Pfam" id="PF01171">
    <property type="entry name" value="ATP_bind_3"/>
    <property type="match status" value="1"/>
</dbReference>
<dbReference type="AlphaFoldDB" id="A0A9X3BJ19"/>
<name>A0A9X3BJ19_9BACT</name>
<sequence>MLLAVSGGVDSTVLCQLCHEAGFSFSIAHCNFGLRGEESIRDEVFVSTLAEKYKVPLYLNRFNTKDFAEAHKLSIQEAARKLRYDWFEDILKKNDLNYLLTAHHLDDNIETILMNFFKGTGISGLRGILPKSGNIIRPLLFEKREEIESYAIEKNLSWVNDSSNDESKYTRNYFRHQIIPSIEKVFPEAITNMAQNIPRFMETEILYRQAVAIHKRNLLQLKGAEVHIPVLKLLKSNPLSTIVFEIIKEYGFSGRQVNEVIRLLNSETGKYIQSVSHRILRNRKWLIISPLKTENAQMIIIEKDQTEVFYDDQKMLIHFQEERPISFSNDNKEAVLDFKDIQFPLIIRKWKPGDYFYPLGMPKKKKLSRFFIDLKLSKGGKEHVWVLESNKRIIWVIGLRIDDRFKVTSSTKKTLRLQLRDVSQ</sequence>
<evidence type="ECO:0000259" key="9">
    <source>
        <dbReference type="SMART" id="SM00977"/>
    </source>
</evidence>
<dbReference type="PANTHER" id="PTHR43033:SF1">
    <property type="entry name" value="TRNA(ILE)-LYSIDINE SYNTHASE-RELATED"/>
    <property type="match status" value="1"/>
</dbReference>
<accession>A0A9X3BJ19</accession>
<evidence type="ECO:0000313" key="10">
    <source>
        <dbReference type="EMBL" id="MCU7552187.1"/>
    </source>
</evidence>
<evidence type="ECO:0000256" key="7">
    <source>
        <dbReference type="ARBA" id="ARBA00048539"/>
    </source>
</evidence>
<comment type="subcellular location">
    <subcellularLocation>
        <location evidence="1 8">Cytoplasm</location>
    </subcellularLocation>
</comment>
<gene>
    <name evidence="8 10" type="primary">tilS</name>
    <name evidence="10" type="ORF">OCK74_23920</name>
</gene>
<dbReference type="NCBIfam" id="TIGR02432">
    <property type="entry name" value="lysidine_TilS_N"/>
    <property type="match status" value="1"/>
</dbReference>
<evidence type="ECO:0000256" key="4">
    <source>
        <dbReference type="ARBA" id="ARBA00022694"/>
    </source>
</evidence>
<evidence type="ECO:0000256" key="8">
    <source>
        <dbReference type="HAMAP-Rule" id="MF_01161"/>
    </source>
</evidence>
<keyword evidence="11" id="KW-1185">Reference proteome</keyword>
<reference evidence="10" key="2">
    <citation type="submission" date="2023-04" db="EMBL/GenBank/DDBJ databases">
        <title>Paracnuella aquatica gen. nov., sp. nov., a member of the family Chitinophagaceae isolated from a hot spring.</title>
        <authorList>
            <person name="Wang C."/>
        </authorList>
    </citation>
    <scope>NUCLEOTIDE SEQUENCE</scope>
    <source>
        <strain evidence="10">LB-8</strain>
    </source>
</reference>
<dbReference type="InterPro" id="IPR014729">
    <property type="entry name" value="Rossmann-like_a/b/a_fold"/>
</dbReference>
<comment type="caution">
    <text evidence="10">The sequence shown here is derived from an EMBL/GenBank/DDBJ whole genome shotgun (WGS) entry which is preliminary data.</text>
</comment>
<keyword evidence="5 8" id="KW-0547">Nucleotide-binding</keyword>
<dbReference type="SUPFAM" id="SSF56037">
    <property type="entry name" value="PheT/TilS domain"/>
    <property type="match status" value="1"/>
</dbReference>
<evidence type="ECO:0000313" key="11">
    <source>
        <dbReference type="Proteomes" id="UP001155483"/>
    </source>
</evidence>
<dbReference type="GO" id="GO:0005737">
    <property type="term" value="C:cytoplasm"/>
    <property type="evidence" value="ECO:0007669"/>
    <property type="project" value="UniProtKB-SubCell"/>
</dbReference>
<dbReference type="NCBIfam" id="TIGR02433">
    <property type="entry name" value="lysidine_TilS_C"/>
    <property type="match status" value="1"/>
</dbReference>
<keyword evidence="2 8" id="KW-0963">Cytoplasm</keyword>
<organism evidence="10 11">
    <name type="scientific">Paraflavisolibacter caeni</name>
    <dbReference type="NCBI Taxonomy" id="2982496"/>
    <lineage>
        <taxon>Bacteria</taxon>
        <taxon>Pseudomonadati</taxon>
        <taxon>Bacteroidota</taxon>
        <taxon>Chitinophagia</taxon>
        <taxon>Chitinophagales</taxon>
        <taxon>Chitinophagaceae</taxon>
        <taxon>Paraflavisolibacter</taxon>
    </lineage>
</organism>
<dbReference type="GO" id="GO:0006400">
    <property type="term" value="P:tRNA modification"/>
    <property type="evidence" value="ECO:0007669"/>
    <property type="project" value="UniProtKB-UniRule"/>
</dbReference>
<keyword evidence="3 8" id="KW-0436">Ligase</keyword>
<comment type="function">
    <text evidence="8">Ligates lysine onto the cytidine present at position 34 of the AUA codon-specific tRNA(Ile) that contains the anticodon CAU, in an ATP-dependent manner. Cytidine is converted to lysidine, thus changing the amino acid specificity of the tRNA from methionine to isoleucine.</text>
</comment>
<dbReference type="EC" id="6.3.4.19" evidence="8"/>
<reference evidence="10" key="1">
    <citation type="submission" date="2022-09" db="EMBL/GenBank/DDBJ databases">
        <authorList>
            <person name="Yuan C."/>
            <person name="Ke Z."/>
        </authorList>
    </citation>
    <scope>NUCLEOTIDE SEQUENCE</scope>
    <source>
        <strain evidence="10">LB-8</strain>
    </source>
</reference>
<evidence type="ECO:0000256" key="2">
    <source>
        <dbReference type="ARBA" id="ARBA00022490"/>
    </source>
</evidence>
<dbReference type="InterPro" id="IPR012795">
    <property type="entry name" value="tRNA_Ile_lys_synt_N"/>
</dbReference>
<dbReference type="GO" id="GO:0032267">
    <property type="term" value="F:tRNA(Ile)-lysidine synthase activity"/>
    <property type="evidence" value="ECO:0007669"/>
    <property type="project" value="UniProtKB-EC"/>
</dbReference>
<dbReference type="SMART" id="SM00977">
    <property type="entry name" value="TilS_C"/>
    <property type="match status" value="1"/>
</dbReference>
<dbReference type="Proteomes" id="UP001155483">
    <property type="component" value="Unassembled WGS sequence"/>
</dbReference>
<dbReference type="HAMAP" id="MF_01161">
    <property type="entry name" value="tRNA_Ile_lys_synt"/>
    <property type="match status" value="1"/>
</dbReference>
<feature type="domain" description="Lysidine-tRNA(Ile) synthetase C-terminal" evidence="9">
    <location>
        <begin position="345"/>
        <end position="417"/>
    </location>
</feature>
<evidence type="ECO:0000256" key="6">
    <source>
        <dbReference type="ARBA" id="ARBA00022840"/>
    </source>
</evidence>
<dbReference type="CDD" id="cd01992">
    <property type="entry name" value="TilS_N"/>
    <property type="match status" value="1"/>
</dbReference>
<dbReference type="GO" id="GO:0005524">
    <property type="term" value="F:ATP binding"/>
    <property type="evidence" value="ECO:0007669"/>
    <property type="project" value="UniProtKB-UniRule"/>
</dbReference>
<dbReference type="InterPro" id="IPR012796">
    <property type="entry name" value="Lysidine-tRNA-synth_C"/>
</dbReference>
<dbReference type="RefSeq" id="WP_279299624.1">
    <property type="nucleotide sequence ID" value="NZ_JAOTIF010000029.1"/>
</dbReference>
<dbReference type="PANTHER" id="PTHR43033">
    <property type="entry name" value="TRNA(ILE)-LYSIDINE SYNTHASE-RELATED"/>
    <property type="match status" value="1"/>
</dbReference>
<keyword evidence="6 8" id="KW-0067">ATP-binding</keyword>
<dbReference type="SUPFAM" id="SSF52402">
    <property type="entry name" value="Adenine nucleotide alpha hydrolases-like"/>
    <property type="match status" value="1"/>
</dbReference>
<comment type="similarity">
    <text evidence="8">Belongs to the tRNA(Ile)-lysidine synthase family.</text>
</comment>
<dbReference type="Gene3D" id="3.40.50.620">
    <property type="entry name" value="HUPs"/>
    <property type="match status" value="1"/>
</dbReference>
<proteinExistence type="inferred from homology"/>
<evidence type="ECO:0000256" key="3">
    <source>
        <dbReference type="ARBA" id="ARBA00022598"/>
    </source>
</evidence>
<dbReference type="Pfam" id="PF11734">
    <property type="entry name" value="TilS_C"/>
    <property type="match status" value="1"/>
</dbReference>
<evidence type="ECO:0000256" key="1">
    <source>
        <dbReference type="ARBA" id="ARBA00004496"/>
    </source>
</evidence>